<dbReference type="EMBL" id="CP111012">
    <property type="protein sequence ID" value="WAQ94397.1"/>
    <property type="molecule type" value="Genomic_DNA"/>
</dbReference>
<dbReference type="Proteomes" id="UP001164746">
    <property type="component" value="Chromosome 1"/>
</dbReference>
<evidence type="ECO:0000313" key="1">
    <source>
        <dbReference type="EMBL" id="WAQ94397.1"/>
    </source>
</evidence>
<reference evidence="1" key="1">
    <citation type="submission" date="2022-11" db="EMBL/GenBank/DDBJ databases">
        <title>Centuries of genome instability and evolution in soft-shell clam transmissible cancer (bioRxiv).</title>
        <authorList>
            <person name="Hart S.F.M."/>
            <person name="Yonemitsu M.A."/>
            <person name="Giersch R.M."/>
            <person name="Beal B.F."/>
            <person name="Arriagada G."/>
            <person name="Davis B.W."/>
            <person name="Ostrander E.A."/>
            <person name="Goff S.P."/>
            <person name="Metzger M.J."/>
        </authorList>
    </citation>
    <scope>NUCLEOTIDE SEQUENCE</scope>
    <source>
        <strain evidence="1">MELC-2E11</strain>
        <tissue evidence="1">Siphon/mantle</tissue>
    </source>
</reference>
<proteinExistence type="predicted"/>
<feature type="non-terminal residue" evidence="1">
    <location>
        <position position="1"/>
    </location>
</feature>
<accession>A0ABY7DCB2</accession>
<keyword evidence="2" id="KW-1185">Reference proteome</keyword>
<organism evidence="1 2">
    <name type="scientific">Mya arenaria</name>
    <name type="common">Soft-shell clam</name>
    <dbReference type="NCBI Taxonomy" id="6604"/>
    <lineage>
        <taxon>Eukaryota</taxon>
        <taxon>Metazoa</taxon>
        <taxon>Spiralia</taxon>
        <taxon>Lophotrochozoa</taxon>
        <taxon>Mollusca</taxon>
        <taxon>Bivalvia</taxon>
        <taxon>Autobranchia</taxon>
        <taxon>Heteroconchia</taxon>
        <taxon>Euheterodonta</taxon>
        <taxon>Imparidentia</taxon>
        <taxon>Neoheterodontei</taxon>
        <taxon>Myida</taxon>
        <taxon>Myoidea</taxon>
        <taxon>Myidae</taxon>
        <taxon>Mya</taxon>
    </lineage>
</organism>
<name>A0ABY7DCB2_MYAAR</name>
<protein>
    <submittedName>
        <fullName evidence="1">Uncharacterized protein</fullName>
    </submittedName>
</protein>
<gene>
    <name evidence="1" type="ORF">MAR_006868</name>
</gene>
<evidence type="ECO:0000313" key="2">
    <source>
        <dbReference type="Proteomes" id="UP001164746"/>
    </source>
</evidence>
<sequence>MGLQKPHHQKSLTLDVHAEPWFVFIDTFNVIFMMLPDRWDSWATLDLYIDASNIGFGGYFNDRYLAGVWPVNRQNKCIVAALIDITPQLLRIAALVRM</sequence>